<dbReference type="InterPro" id="IPR001950">
    <property type="entry name" value="SUI1"/>
</dbReference>
<reference evidence="4 6" key="1">
    <citation type="journal article" date="2012" name="Nature">
        <title>Algal genomes reveal evolutionary mosaicism and the fate of nucleomorphs.</title>
        <authorList>
            <consortium name="DOE Joint Genome Institute"/>
            <person name="Curtis B.A."/>
            <person name="Tanifuji G."/>
            <person name="Burki F."/>
            <person name="Gruber A."/>
            <person name="Irimia M."/>
            <person name="Maruyama S."/>
            <person name="Arias M.C."/>
            <person name="Ball S.G."/>
            <person name="Gile G.H."/>
            <person name="Hirakawa Y."/>
            <person name="Hopkins J.F."/>
            <person name="Kuo A."/>
            <person name="Rensing S.A."/>
            <person name="Schmutz J."/>
            <person name="Symeonidi A."/>
            <person name="Elias M."/>
            <person name="Eveleigh R.J."/>
            <person name="Herman E.K."/>
            <person name="Klute M.J."/>
            <person name="Nakayama T."/>
            <person name="Obornik M."/>
            <person name="Reyes-Prieto A."/>
            <person name="Armbrust E.V."/>
            <person name="Aves S.J."/>
            <person name="Beiko R.G."/>
            <person name="Coutinho P."/>
            <person name="Dacks J.B."/>
            <person name="Durnford D.G."/>
            <person name="Fast N.M."/>
            <person name="Green B.R."/>
            <person name="Grisdale C.J."/>
            <person name="Hempel F."/>
            <person name="Henrissat B."/>
            <person name="Hoppner M.P."/>
            <person name="Ishida K."/>
            <person name="Kim E."/>
            <person name="Koreny L."/>
            <person name="Kroth P.G."/>
            <person name="Liu Y."/>
            <person name="Malik S.B."/>
            <person name="Maier U.G."/>
            <person name="McRose D."/>
            <person name="Mock T."/>
            <person name="Neilson J.A."/>
            <person name="Onodera N.T."/>
            <person name="Poole A.M."/>
            <person name="Pritham E.J."/>
            <person name="Richards T.A."/>
            <person name="Rocap G."/>
            <person name="Roy S.W."/>
            <person name="Sarai C."/>
            <person name="Schaack S."/>
            <person name="Shirato S."/>
            <person name="Slamovits C.H."/>
            <person name="Spencer D.F."/>
            <person name="Suzuki S."/>
            <person name="Worden A.Z."/>
            <person name="Zauner S."/>
            <person name="Barry K."/>
            <person name="Bell C."/>
            <person name="Bharti A.K."/>
            <person name="Crow J.A."/>
            <person name="Grimwood J."/>
            <person name="Kramer R."/>
            <person name="Lindquist E."/>
            <person name="Lucas S."/>
            <person name="Salamov A."/>
            <person name="McFadden G.I."/>
            <person name="Lane C.E."/>
            <person name="Keeling P.J."/>
            <person name="Gray M.W."/>
            <person name="Grigoriev I.V."/>
            <person name="Archibald J.M."/>
        </authorList>
    </citation>
    <scope>NUCLEOTIDE SEQUENCE</scope>
    <source>
        <strain evidence="4 6">CCMP2712</strain>
    </source>
</reference>
<dbReference type="Proteomes" id="UP000011087">
    <property type="component" value="Unassembled WGS sequence"/>
</dbReference>
<evidence type="ECO:0000313" key="5">
    <source>
        <dbReference type="EnsemblProtists" id="EKX47901"/>
    </source>
</evidence>
<evidence type="ECO:0000259" key="3">
    <source>
        <dbReference type="PROSITE" id="PS50296"/>
    </source>
</evidence>
<accession>L1JHD4</accession>
<dbReference type="InterPro" id="IPR005874">
    <property type="entry name" value="SUI1_euk"/>
</dbReference>
<organism evidence="4">
    <name type="scientific">Guillardia theta (strain CCMP2712)</name>
    <name type="common">Cryptophyte</name>
    <dbReference type="NCBI Taxonomy" id="905079"/>
    <lineage>
        <taxon>Eukaryota</taxon>
        <taxon>Cryptophyceae</taxon>
        <taxon>Pyrenomonadales</taxon>
        <taxon>Geminigeraceae</taxon>
        <taxon>Guillardia</taxon>
    </lineage>
</organism>
<protein>
    <submittedName>
        <fullName evidence="4">Translation initiation factor 1</fullName>
    </submittedName>
</protein>
<dbReference type="NCBIfam" id="TIGR01160">
    <property type="entry name" value="SUI1_MOF2"/>
    <property type="match status" value="1"/>
</dbReference>
<keyword evidence="4" id="KW-0396">Initiation factor</keyword>
<feature type="domain" description="SUI1" evidence="3">
    <location>
        <begin position="30"/>
        <end position="101"/>
    </location>
</feature>
<dbReference type="RefSeq" id="XP_005834881.1">
    <property type="nucleotide sequence ID" value="XM_005834824.1"/>
</dbReference>
<evidence type="ECO:0000313" key="4">
    <source>
        <dbReference type="EMBL" id="EKX47901.1"/>
    </source>
</evidence>
<reference evidence="6" key="2">
    <citation type="submission" date="2012-11" db="EMBL/GenBank/DDBJ databases">
        <authorList>
            <person name="Kuo A."/>
            <person name="Curtis B.A."/>
            <person name="Tanifuji G."/>
            <person name="Burki F."/>
            <person name="Gruber A."/>
            <person name="Irimia M."/>
            <person name="Maruyama S."/>
            <person name="Arias M.C."/>
            <person name="Ball S.G."/>
            <person name="Gile G.H."/>
            <person name="Hirakawa Y."/>
            <person name="Hopkins J.F."/>
            <person name="Rensing S.A."/>
            <person name="Schmutz J."/>
            <person name="Symeonidi A."/>
            <person name="Elias M."/>
            <person name="Eveleigh R.J."/>
            <person name="Herman E.K."/>
            <person name="Klute M.J."/>
            <person name="Nakayama T."/>
            <person name="Obornik M."/>
            <person name="Reyes-Prieto A."/>
            <person name="Armbrust E.V."/>
            <person name="Aves S.J."/>
            <person name="Beiko R.G."/>
            <person name="Coutinho P."/>
            <person name="Dacks J.B."/>
            <person name="Durnford D.G."/>
            <person name="Fast N.M."/>
            <person name="Green B.R."/>
            <person name="Grisdale C."/>
            <person name="Hempe F."/>
            <person name="Henrissat B."/>
            <person name="Hoppner M.P."/>
            <person name="Ishida K.-I."/>
            <person name="Kim E."/>
            <person name="Koreny L."/>
            <person name="Kroth P.G."/>
            <person name="Liu Y."/>
            <person name="Malik S.-B."/>
            <person name="Maier U.G."/>
            <person name="McRose D."/>
            <person name="Mock T."/>
            <person name="Neilson J.A."/>
            <person name="Onodera N.T."/>
            <person name="Poole A.M."/>
            <person name="Pritham E.J."/>
            <person name="Richards T.A."/>
            <person name="Rocap G."/>
            <person name="Roy S.W."/>
            <person name="Sarai C."/>
            <person name="Schaack S."/>
            <person name="Shirato S."/>
            <person name="Slamovits C.H."/>
            <person name="Spencer D.F."/>
            <person name="Suzuki S."/>
            <person name="Worden A.Z."/>
            <person name="Zauner S."/>
            <person name="Barry K."/>
            <person name="Bell C."/>
            <person name="Bharti A.K."/>
            <person name="Crow J.A."/>
            <person name="Grimwood J."/>
            <person name="Kramer R."/>
            <person name="Lindquist E."/>
            <person name="Lucas S."/>
            <person name="Salamov A."/>
            <person name="McFadden G.I."/>
            <person name="Lane C.E."/>
            <person name="Keeling P.J."/>
            <person name="Gray M.W."/>
            <person name="Grigoriev I.V."/>
            <person name="Archibald J.M."/>
        </authorList>
    </citation>
    <scope>NUCLEOTIDE SEQUENCE</scope>
    <source>
        <strain evidence="6">CCMP2712</strain>
    </source>
</reference>
<dbReference type="GeneID" id="17304531"/>
<dbReference type="PANTHER" id="PTHR10388">
    <property type="entry name" value="EUKARYOTIC TRANSLATION INITIATION FACTOR SUI1"/>
    <property type="match status" value="1"/>
</dbReference>
<dbReference type="STRING" id="905079.L1JHD4"/>
<dbReference type="EnsemblProtists" id="EKX47901">
    <property type="protein sequence ID" value="EKX47901"/>
    <property type="gene ID" value="GUITHDRAFT_152000"/>
</dbReference>
<dbReference type="GO" id="GO:0003743">
    <property type="term" value="F:translation initiation factor activity"/>
    <property type="evidence" value="ECO:0007669"/>
    <property type="project" value="UniProtKB-KW"/>
</dbReference>
<dbReference type="Gene3D" id="3.30.780.10">
    <property type="entry name" value="SUI1-like domain"/>
    <property type="match status" value="1"/>
</dbReference>
<dbReference type="SUPFAM" id="SSF55159">
    <property type="entry name" value="eIF1-like"/>
    <property type="match status" value="1"/>
</dbReference>
<dbReference type="PIRSF" id="PIRSF004499">
    <property type="entry name" value="SUI1_euk"/>
    <property type="match status" value="1"/>
</dbReference>
<keyword evidence="2" id="KW-0648">Protein biosynthesis</keyword>
<dbReference type="EMBL" id="JH992988">
    <property type="protein sequence ID" value="EKX47901.1"/>
    <property type="molecule type" value="Genomic_DNA"/>
</dbReference>
<dbReference type="OMA" id="VENHIHI"/>
<dbReference type="InterPro" id="IPR036877">
    <property type="entry name" value="SUI1_dom_sf"/>
</dbReference>
<keyword evidence="6" id="KW-1185">Reference proteome</keyword>
<evidence type="ECO:0000313" key="6">
    <source>
        <dbReference type="Proteomes" id="UP000011087"/>
    </source>
</evidence>
<comment type="similarity">
    <text evidence="1">Belongs to the SUI1 family.</text>
</comment>
<evidence type="ECO:0000256" key="2">
    <source>
        <dbReference type="ARBA" id="ARBA00022917"/>
    </source>
</evidence>
<proteinExistence type="inferred from homology"/>
<name>L1JHD4_GUITC</name>
<reference evidence="5" key="3">
    <citation type="submission" date="2016-03" db="UniProtKB">
        <authorList>
            <consortium name="EnsemblProtists"/>
        </authorList>
    </citation>
    <scope>IDENTIFICATION</scope>
</reference>
<evidence type="ECO:0000256" key="1">
    <source>
        <dbReference type="ARBA" id="ARBA00005422"/>
    </source>
</evidence>
<dbReference type="KEGG" id="gtt:GUITHDRAFT_152000"/>
<dbReference type="CDD" id="cd11566">
    <property type="entry name" value="eIF1_SUI1"/>
    <property type="match status" value="1"/>
</dbReference>
<dbReference type="Pfam" id="PF01253">
    <property type="entry name" value="SUI1"/>
    <property type="match status" value="1"/>
</dbReference>
<gene>
    <name evidence="4" type="ORF">GUITHDRAFT_152000</name>
</gene>
<sequence>MSSVGLAAPFDPFADAATADTGEKLEQGYVHIRIQQRNGRKSITTVTGLSQKLDLKKIQKAIKKEHCCNGTVLKDEESGKEVLQFQGDQREAVKTFLIKEEICDKDSVKVHGF</sequence>
<dbReference type="OrthoDB" id="10248435at2759"/>
<dbReference type="HOGENOM" id="CLU_082805_3_0_1"/>
<dbReference type="PROSITE" id="PS50296">
    <property type="entry name" value="SUI1"/>
    <property type="match status" value="1"/>
</dbReference>
<dbReference type="eggNOG" id="KOG1770">
    <property type="taxonomic scope" value="Eukaryota"/>
</dbReference>
<dbReference type="AlphaFoldDB" id="L1JHD4"/>
<dbReference type="PaxDb" id="55529-EKX47901"/>